<feature type="domain" description="C2H2-type" evidence="7">
    <location>
        <begin position="243"/>
        <end position="265"/>
    </location>
</feature>
<dbReference type="PANTHER" id="PTHR24408">
    <property type="entry name" value="ZINC FINGER PROTEIN"/>
    <property type="match status" value="1"/>
</dbReference>
<proteinExistence type="predicted"/>
<keyword evidence="3 5" id="KW-0863">Zinc-finger</keyword>
<keyword evidence="4" id="KW-0862">Zinc</keyword>
<keyword evidence="1" id="KW-0479">Metal-binding</keyword>
<dbReference type="EMBL" id="PKFO01000002">
    <property type="protein sequence ID" value="PVH19646.1"/>
    <property type="molecule type" value="Genomic_DNA"/>
</dbReference>
<feature type="compositionally biased region" description="Gly residues" evidence="6">
    <location>
        <begin position="88"/>
        <end position="97"/>
    </location>
</feature>
<dbReference type="Pfam" id="PF00096">
    <property type="entry name" value="zf-C2H2"/>
    <property type="match status" value="2"/>
</dbReference>
<dbReference type="VEuPathDB" id="FungiDB:CXQ85_003495"/>
<evidence type="ECO:0000313" key="9">
    <source>
        <dbReference type="Proteomes" id="UP000244309"/>
    </source>
</evidence>
<organism evidence="8 9">
    <name type="scientific">Candidozyma haemuli</name>
    <dbReference type="NCBI Taxonomy" id="45357"/>
    <lineage>
        <taxon>Eukaryota</taxon>
        <taxon>Fungi</taxon>
        <taxon>Dikarya</taxon>
        <taxon>Ascomycota</taxon>
        <taxon>Saccharomycotina</taxon>
        <taxon>Pichiomycetes</taxon>
        <taxon>Metschnikowiaceae</taxon>
        <taxon>Candidozyma</taxon>
    </lineage>
</organism>
<feature type="compositionally biased region" description="Basic and acidic residues" evidence="6">
    <location>
        <begin position="201"/>
        <end position="214"/>
    </location>
</feature>
<dbReference type="OrthoDB" id="8922241at2759"/>
<name>A0A2V1AQ59_9ASCO</name>
<comment type="caution">
    <text evidence="8">The sequence shown here is derived from an EMBL/GenBank/DDBJ whole genome shotgun (WGS) entry which is preliminary data.</text>
</comment>
<feature type="domain" description="C2H2-type" evidence="7">
    <location>
        <begin position="271"/>
        <end position="298"/>
    </location>
</feature>
<evidence type="ECO:0000256" key="3">
    <source>
        <dbReference type="ARBA" id="ARBA00022771"/>
    </source>
</evidence>
<dbReference type="AlphaFoldDB" id="A0A2V1AQ59"/>
<evidence type="ECO:0000313" key="8">
    <source>
        <dbReference type="EMBL" id="PVH19646.1"/>
    </source>
</evidence>
<accession>A0A2V1AQ59</accession>
<dbReference type="SUPFAM" id="SSF57667">
    <property type="entry name" value="beta-beta-alpha zinc fingers"/>
    <property type="match status" value="1"/>
</dbReference>
<dbReference type="Gene3D" id="3.30.160.60">
    <property type="entry name" value="Classic Zinc Finger"/>
    <property type="match status" value="2"/>
</dbReference>
<protein>
    <recommendedName>
        <fullName evidence="7">C2H2-type domain-containing protein</fullName>
    </recommendedName>
</protein>
<dbReference type="PROSITE" id="PS00028">
    <property type="entry name" value="ZINC_FINGER_C2H2_1"/>
    <property type="match status" value="1"/>
</dbReference>
<dbReference type="PROSITE" id="PS50157">
    <property type="entry name" value="ZINC_FINGER_C2H2_2"/>
    <property type="match status" value="2"/>
</dbReference>
<feature type="compositionally biased region" description="Basic residues" evidence="6">
    <location>
        <begin position="45"/>
        <end position="54"/>
    </location>
</feature>
<reference evidence="8 9" key="1">
    <citation type="submission" date="2017-12" db="EMBL/GenBank/DDBJ databases">
        <title>Genome Sequence of a Multidrug-Resistant Candida haemulonii Isolate from a Patient with Chronic Leg Ulcers in Israel.</title>
        <authorList>
            <person name="Chow N.A."/>
            <person name="Gade L."/>
            <person name="Batra D."/>
            <person name="Rowe L.A."/>
            <person name="Ben-Ami R."/>
            <person name="Loparev V.N."/>
            <person name="Litvintseva A.P."/>
        </authorList>
    </citation>
    <scope>NUCLEOTIDE SEQUENCE [LARGE SCALE GENOMIC DNA]</scope>
    <source>
        <strain evidence="8 9">B11899</strain>
    </source>
</reference>
<feature type="compositionally biased region" description="Basic and acidic residues" evidence="6">
    <location>
        <begin position="71"/>
        <end position="87"/>
    </location>
</feature>
<evidence type="ECO:0000259" key="7">
    <source>
        <dbReference type="PROSITE" id="PS50157"/>
    </source>
</evidence>
<dbReference type="InterPro" id="IPR013087">
    <property type="entry name" value="Znf_C2H2_type"/>
</dbReference>
<dbReference type="RefSeq" id="XP_025340586.1">
    <property type="nucleotide sequence ID" value="XM_025487138.1"/>
</dbReference>
<dbReference type="GO" id="GO:0043565">
    <property type="term" value="F:sequence-specific DNA binding"/>
    <property type="evidence" value="ECO:0007669"/>
    <property type="project" value="TreeGrafter"/>
</dbReference>
<dbReference type="GO" id="GO:0000981">
    <property type="term" value="F:DNA-binding transcription factor activity, RNA polymerase II-specific"/>
    <property type="evidence" value="ECO:0007669"/>
    <property type="project" value="TreeGrafter"/>
</dbReference>
<evidence type="ECO:0000256" key="2">
    <source>
        <dbReference type="ARBA" id="ARBA00022737"/>
    </source>
</evidence>
<evidence type="ECO:0000256" key="6">
    <source>
        <dbReference type="SAM" id="MobiDB-lite"/>
    </source>
</evidence>
<keyword evidence="9" id="KW-1185">Reference proteome</keyword>
<evidence type="ECO:0000256" key="1">
    <source>
        <dbReference type="ARBA" id="ARBA00022723"/>
    </source>
</evidence>
<evidence type="ECO:0000256" key="4">
    <source>
        <dbReference type="ARBA" id="ARBA00022833"/>
    </source>
</evidence>
<feature type="region of interest" description="Disordered" evidence="6">
    <location>
        <begin position="201"/>
        <end position="249"/>
    </location>
</feature>
<dbReference type="InterPro" id="IPR036236">
    <property type="entry name" value="Znf_C2H2_sf"/>
</dbReference>
<dbReference type="GeneID" id="37008825"/>
<dbReference type="STRING" id="45357.A0A2V1AQ59"/>
<dbReference type="GO" id="GO:0008270">
    <property type="term" value="F:zinc ion binding"/>
    <property type="evidence" value="ECO:0007669"/>
    <property type="project" value="UniProtKB-KW"/>
</dbReference>
<dbReference type="GO" id="GO:0005634">
    <property type="term" value="C:nucleus"/>
    <property type="evidence" value="ECO:0007669"/>
    <property type="project" value="TreeGrafter"/>
</dbReference>
<keyword evidence="2" id="KW-0677">Repeat</keyword>
<dbReference type="SMART" id="SM00355">
    <property type="entry name" value="ZnF_C2H2"/>
    <property type="match status" value="2"/>
</dbReference>
<feature type="region of interest" description="Disordered" evidence="6">
    <location>
        <begin position="1"/>
        <end position="100"/>
    </location>
</feature>
<evidence type="ECO:0000256" key="5">
    <source>
        <dbReference type="PROSITE-ProRule" id="PRU00042"/>
    </source>
</evidence>
<sequence>MFGEDSPRSIQSPDNFLVGRNSPVVVEHNVSYTRSGNQVPQNQHNHQHNHQHHPNHLDNSRRLPHLNRFRSHSEVDGVRDADDKDRPPGGGSGGAGGNDEDARFLRLAHEALVATTAKSDMLVDPTIEDLLTRLQYASSPHGNPIKRSQNITANENGQLMIQNFYEGFPNMSNDIFTGNHNHPSNANNTGWNFLLDEDKRKEQPPELRSQREKPPPPQPVDLKSEAEDEVAPLDRKNKPQRKFPCPNCDMSFRRSSDLKRHGKQHLEIPANICPSCGKGFARKDALKRHKGTLTCKRNEQKGLYERNLQYLRE</sequence>
<gene>
    <name evidence="8" type="ORF">CXQ85_003495</name>
</gene>
<dbReference type="PANTHER" id="PTHR24408:SF58">
    <property type="entry name" value="TRANSCRIPTION FACTOR (TFIIIA), PUTATIVE (AFU_ORTHOLOGUE AFUA_1G05150)-RELATED"/>
    <property type="match status" value="1"/>
</dbReference>
<dbReference type="Proteomes" id="UP000244309">
    <property type="component" value="Unassembled WGS sequence"/>
</dbReference>